<dbReference type="SMART" id="SM00490">
    <property type="entry name" value="HELICc"/>
    <property type="match status" value="1"/>
</dbReference>
<feature type="domain" description="Helicase C-terminal" evidence="5">
    <location>
        <begin position="771"/>
        <end position="920"/>
    </location>
</feature>
<dbReference type="Pfam" id="PF00271">
    <property type="entry name" value="Helicase_C"/>
    <property type="match status" value="1"/>
</dbReference>
<dbReference type="PROSITE" id="PS51192">
    <property type="entry name" value="HELICASE_ATP_BIND_1"/>
    <property type="match status" value="1"/>
</dbReference>
<dbReference type="Gene3D" id="3.40.50.300">
    <property type="entry name" value="P-loop containing nucleotide triphosphate hydrolases"/>
    <property type="match status" value="1"/>
</dbReference>
<sequence length="954" mass="109303">MTSHSFIDFVFTQFPSSNWQNGISIYRSGGIHNFQAYGELFSCRVKAGIGENYEVRMKLHSHGRFVQWMECTCQANRRRAEQCQHIAAFCIYLDQEKAPYLQKMNLGTGGSELHLNSLNLKHQNQSAPEKKDTIFSSQEKWEIINDAKQMLESNNLENIFSSSVTELVSIDIDKEEPWLNAVVQIDSSKKINYRFGIDDTCKLLFNSKYFEKASKNVLKLISHNVIAKRYFNVKSNGKSGFSIQKSIALIKDNKIIKKLFVSDLNQIHIGKIGLFIKKIGYIPFQDKMNTTQISRWQEYPKVGVVEGDTAANLIESDFSRLKETADIVISDNLSKIKVYKKITIPEFTLNKSLDGSILIDAKFNSNSEEKNVSATSGTLFQILKARAEGKQYLETEKGFIKITSELDWLKNKVQDDGQIKLSTLEFVRFHEQFGSESKVKGKSSVIDKIRSGLIARDKLQLPSLKETKLKLRPYQEDGLKWLWWLYTNQLGGLLADEMGLGKTHQAMGLISSITKNNEGSITLVVCPTSVIDHWLDKMDKYIPNVTSICYHGPLRKNHLTKIQKNKNTNYAFVTSYGILLRDIQIIMQFKWNLVILDEAHLVKNQSTRTYKAACKINSNMRLCLTGTPLENDLMELKNLFDYIAPSYLGSDTEFKKKYMINEQKSDPIADIELHRLIHPFKMRRNKLEVLTDLPDKVEDIRYCHLNTLQKQLYNEAINLKGKKLIDDLQNDKSPIPYIHIFSLISLLKQICNDPGIIDPQYIHVGSGKLQVFDELLSEALESNQKVVVFSQYAKMVAKLSERLNAKNIKHVTLTGQSVHRGQIVREFQEDDNVKVFIGSLLAGGTGIDLTAGSVVIHFDRWWNAAKENQATDRIHRIGQVRNVQVYKLVTKGTLEERIDEIISRKKMIFERFVEEDEEVFKHLSRDDLLQLLKAPTDNSDLGIQEEESFEVYNI</sequence>
<evidence type="ECO:0000313" key="6">
    <source>
        <dbReference type="EMBL" id="APJ02522.1"/>
    </source>
</evidence>
<evidence type="ECO:0000313" key="7">
    <source>
        <dbReference type="Proteomes" id="UP000184731"/>
    </source>
</evidence>
<evidence type="ECO:0000259" key="3">
    <source>
        <dbReference type="PROSITE" id="PS50966"/>
    </source>
</evidence>
<dbReference type="InterPro" id="IPR001650">
    <property type="entry name" value="Helicase_C-like"/>
</dbReference>
<dbReference type="InterPro" id="IPR049730">
    <property type="entry name" value="SNF2/RAD54-like_C"/>
</dbReference>
<dbReference type="Proteomes" id="UP000184731">
    <property type="component" value="Chromosome"/>
</dbReference>
<dbReference type="PROSITE" id="PS50966">
    <property type="entry name" value="ZF_SWIM"/>
    <property type="match status" value="1"/>
</dbReference>
<dbReference type="KEGG" id="saqi:AXG55_00660"/>
<keyword evidence="1" id="KW-0378">Hydrolase</keyword>
<reference evidence="6 7" key="1">
    <citation type="submission" date="2016-10" db="EMBL/GenBank/DDBJ databases">
        <title>Silvanigrella aquatica sp. nov., isolated from a freshwater lake located in the Black Forest, Germany, description of Silvanigrellaceae fam. nov., Silvanigrellales ord. nov., reclassification of the order Bdellovibrionales in the class Oligoflexia, reclassification of the families Bacteriovoracaceae and Halobacteriovoraceae in the new order Bacteriovoracales ord. nov., and reclassification of the family Pseudobacteriovoracaceae in the order Oligoflexiales.</title>
        <authorList>
            <person name="Hahn M.W."/>
            <person name="Schmidt J."/>
            <person name="Koll U."/>
            <person name="Rohde M."/>
            <person name="Verbag S."/>
            <person name="Pitt A."/>
            <person name="Nakai R."/>
            <person name="Naganuma T."/>
            <person name="Lang E."/>
        </authorList>
    </citation>
    <scope>NUCLEOTIDE SEQUENCE [LARGE SCALE GENOMIC DNA]</scope>
    <source>
        <strain evidence="6 7">MWH-Nonnen-W8red</strain>
    </source>
</reference>
<organism evidence="6 7">
    <name type="scientific">Silvanigrella aquatica</name>
    <dbReference type="NCBI Taxonomy" id="1915309"/>
    <lineage>
        <taxon>Bacteria</taxon>
        <taxon>Pseudomonadati</taxon>
        <taxon>Bdellovibrionota</taxon>
        <taxon>Oligoflexia</taxon>
        <taxon>Silvanigrellales</taxon>
        <taxon>Silvanigrellaceae</taxon>
        <taxon>Silvanigrella</taxon>
    </lineage>
</organism>
<evidence type="ECO:0000256" key="1">
    <source>
        <dbReference type="ARBA" id="ARBA00022801"/>
    </source>
</evidence>
<dbReference type="RefSeq" id="WP_148696229.1">
    <property type="nucleotide sequence ID" value="NZ_CP017834.1"/>
</dbReference>
<dbReference type="PROSITE" id="PS51194">
    <property type="entry name" value="HELICASE_CTER"/>
    <property type="match status" value="1"/>
</dbReference>
<proteinExistence type="predicted"/>
<dbReference type="STRING" id="1915309.AXG55_00660"/>
<evidence type="ECO:0000259" key="5">
    <source>
        <dbReference type="PROSITE" id="PS51194"/>
    </source>
</evidence>
<gene>
    <name evidence="6" type="ORF">AXG55_00660</name>
</gene>
<dbReference type="Pfam" id="PF00176">
    <property type="entry name" value="SNF2-rel_dom"/>
    <property type="match status" value="1"/>
</dbReference>
<dbReference type="AlphaFoldDB" id="A0A1L4CX47"/>
<keyword evidence="2" id="KW-0479">Metal-binding</keyword>
<dbReference type="InterPro" id="IPR027417">
    <property type="entry name" value="P-loop_NTPase"/>
</dbReference>
<feature type="domain" description="Helicase ATP-binding" evidence="4">
    <location>
        <begin position="483"/>
        <end position="646"/>
    </location>
</feature>
<dbReference type="OrthoDB" id="5287023at2"/>
<accession>A0A1L4CX47</accession>
<evidence type="ECO:0008006" key="8">
    <source>
        <dbReference type="Google" id="ProtNLM"/>
    </source>
</evidence>
<keyword evidence="2" id="KW-0862">Zinc</keyword>
<dbReference type="InterPro" id="IPR007527">
    <property type="entry name" value="Znf_SWIM"/>
</dbReference>
<dbReference type="InterPro" id="IPR000330">
    <property type="entry name" value="SNF2_N"/>
</dbReference>
<evidence type="ECO:0000256" key="2">
    <source>
        <dbReference type="PROSITE-ProRule" id="PRU00325"/>
    </source>
</evidence>
<dbReference type="SUPFAM" id="SSF52540">
    <property type="entry name" value="P-loop containing nucleoside triphosphate hydrolases"/>
    <property type="match status" value="2"/>
</dbReference>
<dbReference type="GO" id="GO:0008270">
    <property type="term" value="F:zinc ion binding"/>
    <property type="evidence" value="ECO:0007669"/>
    <property type="project" value="UniProtKB-KW"/>
</dbReference>
<dbReference type="SMART" id="SM00487">
    <property type="entry name" value="DEXDc"/>
    <property type="match status" value="1"/>
</dbReference>
<protein>
    <recommendedName>
        <fullName evidence="8">Helicase</fullName>
    </recommendedName>
</protein>
<dbReference type="InterPro" id="IPR014001">
    <property type="entry name" value="Helicase_ATP-bd"/>
</dbReference>
<dbReference type="PANTHER" id="PTHR10799">
    <property type="entry name" value="SNF2/RAD54 HELICASE FAMILY"/>
    <property type="match status" value="1"/>
</dbReference>
<dbReference type="GO" id="GO:0016787">
    <property type="term" value="F:hydrolase activity"/>
    <property type="evidence" value="ECO:0007669"/>
    <property type="project" value="UniProtKB-KW"/>
</dbReference>
<evidence type="ECO:0000259" key="4">
    <source>
        <dbReference type="PROSITE" id="PS51192"/>
    </source>
</evidence>
<dbReference type="Gene3D" id="3.40.50.10810">
    <property type="entry name" value="Tandem AAA-ATPase domain"/>
    <property type="match status" value="1"/>
</dbReference>
<feature type="domain" description="SWIM-type" evidence="3">
    <location>
        <begin position="53"/>
        <end position="94"/>
    </location>
</feature>
<dbReference type="InterPro" id="IPR038718">
    <property type="entry name" value="SNF2-like_sf"/>
</dbReference>
<dbReference type="EMBL" id="CP017834">
    <property type="protein sequence ID" value="APJ02522.1"/>
    <property type="molecule type" value="Genomic_DNA"/>
</dbReference>
<dbReference type="GO" id="GO:0005524">
    <property type="term" value="F:ATP binding"/>
    <property type="evidence" value="ECO:0007669"/>
    <property type="project" value="InterPro"/>
</dbReference>
<keyword evidence="2" id="KW-0863">Zinc-finger</keyword>
<keyword evidence="7" id="KW-1185">Reference proteome</keyword>
<name>A0A1L4CX47_9BACT</name>
<dbReference type="CDD" id="cd18793">
    <property type="entry name" value="SF2_C_SNF"/>
    <property type="match status" value="1"/>
</dbReference>